<keyword evidence="2" id="KW-1185">Reference proteome</keyword>
<name>A0ABN0TY41_9GAMM</name>
<proteinExistence type="predicted"/>
<gene>
    <name evidence="1" type="ORF">GCM10008964_25070</name>
</gene>
<protein>
    <submittedName>
        <fullName evidence="1">Uncharacterized protein</fullName>
    </submittedName>
</protein>
<accession>A0ABN0TY41</accession>
<reference evidence="1 2" key="1">
    <citation type="journal article" date="2019" name="Int. J. Syst. Evol. Microbiol.">
        <title>The Global Catalogue of Microorganisms (GCM) 10K type strain sequencing project: providing services to taxonomists for standard genome sequencing and annotation.</title>
        <authorList>
            <consortium name="The Broad Institute Genomics Platform"/>
            <consortium name="The Broad Institute Genome Sequencing Center for Infectious Disease"/>
            <person name="Wu L."/>
            <person name="Ma J."/>
        </authorList>
    </citation>
    <scope>NUCLEOTIDE SEQUENCE [LARGE SCALE GENOMIC DNA]</scope>
    <source>
        <strain evidence="1 2">JCM 6886</strain>
    </source>
</reference>
<evidence type="ECO:0000313" key="2">
    <source>
        <dbReference type="Proteomes" id="UP001501476"/>
    </source>
</evidence>
<dbReference type="RefSeq" id="WP_286303361.1">
    <property type="nucleotide sequence ID" value="NZ_AP027741.1"/>
</dbReference>
<evidence type="ECO:0000313" key="1">
    <source>
        <dbReference type="EMBL" id="GAA0232800.1"/>
    </source>
</evidence>
<dbReference type="Proteomes" id="UP001501476">
    <property type="component" value="Unassembled WGS sequence"/>
</dbReference>
<dbReference type="EMBL" id="BAAADG010000018">
    <property type="protein sequence ID" value="GAA0232800.1"/>
    <property type="molecule type" value="Genomic_DNA"/>
</dbReference>
<sequence length="226" mass="25517">MKNFEIRKLLVSDDSEAREQFEGDFSNEIDELSDLFADSLQHLKESDCAKDESTRAGIVSGYLHLAIESAVTATQLLSLGHIAPAGNSMRISYESLCIAALMRKNIKVTVLNGKYKFDFYNDFMDKRPHARADKVVALVLKNNKLLSISDKGCEFLKAARDFYNAYSHASHLFVHSKIKPSTKQMYIAGGYDSERKSDFESLLKYIVTYCKNIKTWVTSIAYNVPS</sequence>
<organism evidence="1 2">
    <name type="scientific">Methylophaga marina</name>
    <dbReference type="NCBI Taxonomy" id="45495"/>
    <lineage>
        <taxon>Bacteria</taxon>
        <taxon>Pseudomonadati</taxon>
        <taxon>Pseudomonadota</taxon>
        <taxon>Gammaproteobacteria</taxon>
        <taxon>Thiotrichales</taxon>
        <taxon>Piscirickettsiaceae</taxon>
        <taxon>Methylophaga</taxon>
    </lineage>
</organism>
<comment type="caution">
    <text evidence="1">The sequence shown here is derived from an EMBL/GenBank/DDBJ whole genome shotgun (WGS) entry which is preliminary data.</text>
</comment>